<keyword evidence="10" id="KW-1185">Reference proteome</keyword>
<sequence length="520" mass="58360">MSDLSKKPTKRVAVIGTGLVGCLAALGIANKFGWQVDIYDSRSGAFPMPFYNPFNGVWLMVMTETDKAADDRKTINLALSARGLRAFAEIDPELAAEMKRIGVPLNGRMVHDLHGNANFQPYGPHNEASPFIFLIAIFSINRVTMINLLKDAVAECPLIKMHFSHKLARCSGTRMEFDNPASGAHIVAHADLIIGADGAYSALREQMRRQVKMDTSTRWAPLSYLKIEVVPRRLPNGEVEDAFDPRVLHIWPRKEFLLIAPSNPDKTFTCVLWAPDALLERLQRDEDFARDFFPRTFPSFMRAISIEDVLAQLKVNPVVPMCAIKCSPLNNEHCVLIGDAAHVIVPYLGHGANVGYEDVRVLLSCLEQDPRQEEALANFNSARLADLEAIDRVSWAHIHELAEHVLQPSYLLRKRLDFLLARMLGGRWSTLYAAITFDTETPYAEVVNKIRRQDQLVQFFAMLMMALIVWAAWSTFVPVTGGQTMTPGLVDSLDIMDRFLNLYPVALKRFQRSAILKEGA</sequence>
<evidence type="ECO:0000313" key="9">
    <source>
        <dbReference type="EMBL" id="TFK56094.1"/>
    </source>
</evidence>
<dbReference type="Pfam" id="PF01494">
    <property type="entry name" value="FAD_binding_3"/>
    <property type="match status" value="1"/>
</dbReference>
<evidence type="ECO:0000256" key="2">
    <source>
        <dbReference type="ARBA" id="ARBA00022630"/>
    </source>
</evidence>
<dbReference type="PANTHER" id="PTHR46028">
    <property type="entry name" value="KYNURENINE 3-MONOOXYGENASE"/>
    <property type="match status" value="1"/>
</dbReference>
<organism evidence="9 10">
    <name type="scientific">Heliocybe sulcata</name>
    <dbReference type="NCBI Taxonomy" id="5364"/>
    <lineage>
        <taxon>Eukaryota</taxon>
        <taxon>Fungi</taxon>
        <taxon>Dikarya</taxon>
        <taxon>Basidiomycota</taxon>
        <taxon>Agaricomycotina</taxon>
        <taxon>Agaricomycetes</taxon>
        <taxon>Gloeophyllales</taxon>
        <taxon>Gloeophyllaceae</taxon>
        <taxon>Heliocybe</taxon>
    </lineage>
</organism>
<feature type="transmembrane region" description="Helical" evidence="7">
    <location>
        <begin position="12"/>
        <end position="29"/>
    </location>
</feature>
<proteinExistence type="predicted"/>
<feature type="domain" description="FAD-binding" evidence="8">
    <location>
        <begin position="145"/>
        <end position="368"/>
    </location>
</feature>
<dbReference type="PRINTS" id="PR00420">
    <property type="entry name" value="RNGMNOXGNASE"/>
</dbReference>
<gene>
    <name evidence="9" type="ORF">OE88DRAFT_1723012</name>
</gene>
<dbReference type="InterPro" id="IPR036188">
    <property type="entry name" value="FAD/NAD-bd_sf"/>
</dbReference>
<dbReference type="STRING" id="5364.A0A5C3NEE1"/>
<dbReference type="Gene3D" id="3.50.50.60">
    <property type="entry name" value="FAD/NAD(P)-binding domain"/>
    <property type="match status" value="1"/>
</dbReference>
<keyword evidence="2" id="KW-0285">Flavoprotein</keyword>
<evidence type="ECO:0000256" key="1">
    <source>
        <dbReference type="ARBA" id="ARBA00001974"/>
    </source>
</evidence>
<protein>
    <submittedName>
        <fullName evidence="9">FAD/NAD(P)-binding domain-containing protein</fullName>
    </submittedName>
</protein>
<dbReference type="PROSITE" id="PS51257">
    <property type="entry name" value="PROKAR_LIPOPROTEIN"/>
    <property type="match status" value="1"/>
</dbReference>
<dbReference type="InterPro" id="IPR002938">
    <property type="entry name" value="FAD-bd"/>
</dbReference>
<dbReference type="GO" id="GO:0004502">
    <property type="term" value="F:kynurenine 3-monooxygenase activity"/>
    <property type="evidence" value="ECO:0007669"/>
    <property type="project" value="TreeGrafter"/>
</dbReference>
<keyword evidence="4" id="KW-0521">NADP</keyword>
<keyword evidence="7" id="KW-0472">Membrane</keyword>
<evidence type="ECO:0000256" key="6">
    <source>
        <dbReference type="ARBA" id="ARBA00023033"/>
    </source>
</evidence>
<feature type="transmembrane region" description="Helical" evidence="7">
    <location>
        <begin position="456"/>
        <end position="476"/>
    </location>
</feature>
<accession>A0A5C3NEE1</accession>
<evidence type="ECO:0000256" key="3">
    <source>
        <dbReference type="ARBA" id="ARBA00022827"/>
    </source>
</evidence>
<dbReference type="PANTHER" id="PTHR46028:SF2">
    <property type="entry name" value="KYNURENINE 3-MONOOXYGENASE"/>
    <property type="match status" value="1"/>
</dbReference>
<keyword evidence="5" id="KW-0560">Oxidoreductase</keyword>
<comment type="cofactor">
    <cofactor evidence="1">
        <name>FAD</name>
        <dbReference type="ChEBI" id="CHEBI:57692"/>
    </cofactor>
</comment>
<dbReference type="GO" id="GO:0005741">
    <property type="term" value="C:mitochondrial outer membrane"/>
    <property type="evidence" value="ECO:0007669"/>
    <property type="project" value="TreeGrafter"/>
</dbReference>
<dbReference type="Proteomes" id="UP000305948">
    <property type="component" value="Unassembled WGS sequence"/>
</dbReference>
<keyword evidence="7" id="KW-0812">Transmembrane</keyword>
<dbReference type="GO" id="GO:0071949">
    <property type="term" value="F:FAD binding"/>
    <property type="evidence" value="ECO:0007669"/>
    <property type="project" value="InterPro"/>
</dbReference>
<evidence type="ECO:0000256" key="7">
    <source>
        <dbReference type="SAM" id="Phobius"/>
    </source>
</evidence>
<evidence type="ECO:0000259" key="8">
    <source>
        <dbReference type="Pfam" id="PF01494"/>
    </source>
</evidence>
<evidence type="ECO:0000313" key="10">
    <source>
        <dbReference type="Proteomes" id="UP000305948"/>
    </source>
</evidence>
<evidence type="ECO:0000256" key="4">
    <source>
        <dbReference type="ARBA" id="ARBA00022857"/>
    </source>
</evidence>
<dbReference type="AlphaFoldDB" id="A0A5C3NEE1"/>
<keyword evidence="3" id="KW-0274">FAD</keyword>
<dbReference type="EMBL" id="ML213504">
    <property type="protein sequence ID" value="TFK56094.1"/>
    <property type="molecule type" value="Genomic_DNA"/>
</dbReference>
<keyword evidence="7" id="KW-1133">Transmembrane helix</keyword>
<name>A0A5C3NEE1_9AGAM</name>
<dbReference type="SUPFAM" id="SSF51905">
    <property type="entry name" value="FAD/NAD(P)-binding domain"/>
    <property type="match status" value="1"/>
</dbReference>
<reference evidence="9 10" key="1">
    <citation type="journal article" date="2019" name="Nat. Ecol. Evol.">
        <title>Megaphylogeny resolves global patterns of mushroom evolution.</title>
        <authorList>
            <person name="Varga T."/>
            <person name="Krizsan K."/>
            <person name="Foldi C."/>
            <person name="Dima B."/>
            <person name="Sanchez-Garcia M."/>
            <person name="Sanchez-Ramirez S."/>
            <person name="Szollosi G.J."/>
            <person name="Szarkandi J.G."/>
            <person name="Papp V."/>
            <person name="Albert L."/>
            <person name="Andreopoulos W."/>
            <person name="Angelini C."/>
            <person name="Antonin V."/>
            <person name="Barry K.W."/>
            <person name="Bougher N.L."/>
            <person name="Buchanan P."/>
            <person name="Buyck B."/>
            <person name="Bense V."/>
            <person name="Catcheside P."/>
            <person name="Chovatia M."/>
            <person name="Cooper J."/>
            <person name="Damon W."/>
            <person name="Desjardin D."/>
            <person name="Finy P."/>
            <person name="Geml J."/>
            <person name="Haridas S."/>
            <person name="Hughes K."/>
            <person name="Justo A."/>
            <person name="Karasinski D."/>
            <person name="Kautmanova I."/>
            <person name="Kiss B."/>
            <person name="Kocsube S."/>
            <person name="Kotiranta H."/>
            <person name="LaButti K.M."/>
            <person name="Lechner B.E."/>
            <person name="Liimatainen K."/>
            <person name="Lipzen A."/>
            <person name="Lukacs Z."/>
            <person name="Mihaltcheva S."/>
            <person name="Morgado L.N."/>
            <person name="Niskanen T."/>
            <person name="Noordeloos M.E."/>
            <person name="Ohm R.A."/>
            <person name="Ortiz-Santana B."/>
            <person name="Ovrebo C."/>
            <person name="Racz N."/>
            <person name="Riley R."/>
            <person name="Savchenko A."/>
            <person name="Shiryaev A."/>
            <person name="Soop K."/>
            <person name="Spirin V."/>
            <person name="Szebenyi C."/>
            <person name="Tomsovsky M."/>
            <person name="Tulloss R.E."/>
            <person name="Uehling J."/>
            <person name="Grigoriev I.V."/>
            <person name="Vagvolgyi C."/>
            <person name="Papp T."/>
            <person name="Martin F.M."/>
            <person name="Miettinen O."/>
            <person name="Hibbett D.S."/>
            <person name="Nagy L.G."/>
        </authorList>
    </citation>
    <scope>NUCLEOTIDE SEQUENCE [LARGE SCALE GENOMIC DNA]</scope>
    <source>
        <strain evidence="9 10">OMC1185</strain>
    </source>
</reference>
<dbReference type="OrthoDB" id="10053569at2759"/>
<dbReference type="GO" id="GO:0070189">
    <property type="term" value="P:kynurenine metabolic process"/>
    <property type="evidence" value="ECO:0007669"/>
    <property type="project" value="TreeGrafter"/>
</dbReference>
<evidence type="ECO:0000256" key="5">
    <source>
        <dbReference type="ARBA" id="ARBA00023002"/>
    </source>
</evidence>
<keyword evidence="6" id="KW-0503">Monooxygenase</keyword>